<evidence type="ECO:0000259" key="8">
    <source>
        <dbReference type="PROSITE" id="PS50893"/>
    </source>
</evidence>
<evidence type="ECO:0000256" key="3">
    <source>
        <dbReference type="ARBA" id="ARBA00022448"/>
    </source>
</evidence>
<dbReference type="GO" id="GO:0005886">
    <property type="term" value="C:plasma membrane"/>
    <property type="evidence" value="ECO:0007669"/>
    <property type="project" value="UniProtKB-SubCell"/>
</dbReference>
<dbReference type="InterPro" id="IPR003593">
    <property type="entry name" value="AAA+_ATPase"/>
</dbReference>
<dbReference type="CDD" id="cd03257">
    <property type="entry name" value="ABC_NikE_OppD_transporters"/>
    <property type="match status" value="1"/>
</dbReference>
<dbReference type="OrthoDB" id="8036461at2"/>
<dbReference type="GO" id="GO:0005524">
    <property type="term" value="F:ATP binding"/>
    <property type="evidence" value="ECO:0007669"/>
    <property type="project" value="UniProtKB-KW"/>
</dbReference>
<dbReference type="InterPro" id="IPR050388">
    <property type="entry name" value="ABC_Ni/Peptide_Import"/>
</dbReference>
<evidence type="ECO:0000313" key="9">
    <source>
        <dbReference type="EMBL" id="SDX57718.1"/>
    </source>
</evidence>
<evidence type="ECO:0000256" key="6">
    <source>
        <dbReference type="ARBA" id="ARBA00022840"/>
    </source>
</evidence>
<dbReference type="EMBL" id="FNON01000003">
    <property type="protein sequence ID" value="SDX57718.1"/>
    <property type="molecule type" value="Genomic_DNA"/>
</dbReference>
<dbReference type="PROSITE" id="PS50893">
    <property type="entry name" value="ABC_TRANSPORTER_2"/>
    <property type="match status" value="1"/>
</dbReference>
<dbReference type="Pfam" id="PF08352">
    <property type="entry name" value="oligo_HPY"/>
    <property type="match status" value="1"/>
</dbReference>
<dbReference type="GO" id="GO:0016887">
    <property type="term" value="F:ATP hydrolysis activity"/>
    <property type="evidence" value="ECO:0007669"/>
    <property type="project" value="InterPro"/>
</dbReference>
<dbReference type="STRING" id="589385.SAMN05421504_103154"/>
<dbReference type="PANTHER" id="PTHR43297:SF2">
    <property type="entry name" value="DIPEPTIDE TRANSPORT ATP-BINDING PROTEIN DPPD"/>
    <property type="match status" value="1"/>
</dbReference>
<dbReference type="InterPro" id="IPR027417">
    <property type="entry name" value="P-loop_NTPase"/>
</dbReference>
<dbReference type="PROSITE" id="PS00211">
    <property type="entry name" value="ABC_TRANSPORTER_1"/>
    <property type="match status" value="1"/>
</dbReference>
<dbReference type="SUPFAM" id="SSF52540">
    <property type="entry name" value="P-loop containing nucleoside triphosphate hydrolases"/>
    <property type="match status" value="1"/>
</dbReference>
<keyword evidence="10" id="KW-1185">Reference proteome</keyword>
<evidence type="ECO:0000313" key="10">
    <source>
        <dbReference type="Proteomes" id="UP000199515"/>
    </source>
</evidence>
<dbReference type="InterPro" id="IPR017871">
    <property type="entry name" value="ABC_transporter-like_CS"/>
</dbReference>
<evidence type="ECO:0000256" key="7">
    <source>
        <dbReference type="ARBA" id="ARBA00023136"/>
    </source>
</evidence>
<gene>
    <name evidence="9" type="ORF">SAMN05421504_103154</name>
</gene>
<keyword evidence="3" id="KW-0813">Transport</keyword>
<keyword evidence="4" id="KW-1003">Cell membrane</keyword>
<reference evidence="9 10" key="1">
    <citation type="submission" date="2016-10" db="EMBL/GenBank/DDBJ databases">
        <authorList>
            <person name="de Groot N.N."/>
        </authorList>
    </citation>
    <scope>NUCLEOTIDE SEQUENCE [LARGE SCALE GENOMIC DNA]</scope>
    <source>
        <strain evidence="9 10">CPCC 202699</strain>
    </source>
</reference>
<dbReference type="SMART" id="SM00382">
    <property type="entry name" value="AAA"/>
    <property type="match status" value="1"/>
</dbReference>
<dbReference type="PANTHER" id="PTHR43297">
    <property type="entry name" value="OLIGOPEPTIDE TRANSPORT ATP-BINDING PROTEIN APPD"/>
    <property type="match status" value="1"/>
</dbReference>
<dbReference type="InterPro" id="IPR013563">
    <property type="entry name" value="Oligopep_ABC_C"/>
</dbReference>
<dbReference type="InterPro" id="IPR003439">
    <property type="entry name" value="ABC_transporter-like_ATP-bd"/>
</dbReference>
<dbReference type="Pfam" id="PF00005">
    <property type="entry name" value="ABC_tran"/>
    <property type="match status" value="1"/>
</dbReference>
<evidence type="ECO:0000256" key="4">
    <source>
        <dbReference type="ARBA" id="ARBA00022475"/>
    </source>
</evidence>
<feature type="domain" description="ABC transporter" evidence="8">
    <location>
        <begin position="6"/>
        <end position="251"/>
    </location>
</feature>
<keyword evidence="7" id="KW-0472">Membrane</keyword>
<dbReference type="GO" id="GO:0015833">
    <property type="term" value="P:peptide transport"/>
    <property type="evidence" value="ECO:0007669"/>
    <property type="project" value="InterPro"/>
</dbReference>
<dbReference type="Proteomes" id="UP000199515">
    <property type="component" value="Unassembled WGS sequence"/>
</dbReference>
<organism evidence="9 10">
    <name type="scientific">Amycolatopsis xylanica</name>
    <dbReference type="NCBI Taxonomy" id="589385"/>
    <lineage>
        <taxon>Bacteria</taxon>
        <taxon>Bacillati</taxon>
        <taxon>Actinomycetota</taxon>
        <taxon>Actinomycetes</taxon>
        <taxon>Pseudonocardiales</taxon>
        <taxon>Pseudonocardiaceae</taxon>
        <taxon>Amycolatopsis</taxon>
    </lineage>
</organism>
<dbReference type="NCBIfam" id="TIGR01727">
    <property type="entry name" value="oligo_HPY"/>
    <property type="match status" value="1"/>
</dbReference>
<evidence type="ECO:0000256" key="2">
    <source>
        <dbReference type="ARBA" id="ARBA00005417"/>
    </source>
</evidence>
<proteinExistence type="inferred from homology"/>
<evidence type="ECO:0000256" key="1">
    <source>
        <dbReference type="ARBA" id="ARBA00004202"/>
    </source>
</evidence>
<dbReference type="AlphaFoldDB" id="A0A1H3CUY8"/>
<name>A0A1H3CUY8_9PSEU</name>
<evidence type="ECO:0000256" key="5">
    <source>
        <dbReference type="ARBA" id="ARBA00022741"/>
    </source>
</evidence>
<sequence length="322" mass="34341">MNRPLLTVEGLGVTLDRDKPVLRDVSLTLERGEALGLVGESGAGKSMTARAVAALLPANAVATGSIRFGGQELLGARGEALRRIRREMAVVFQDPRAHINPVRRIGDFLTEQSSVVGGLDRREATRRAQRMLTEVGITDTARCLRHYPSDLSGGMLQRVMIAAALLGEPKLILADEPTTALDVTTQSEVMAILDELRRDAGVALLFITHDLDLAAAVCDRTAVMYAGQIIETQPSGRLHTDPLHPYAAALAAARPDLDSPAHRLAAIPGRPVAAWEAATTCAFADRCAHRVARCTTSGPVPLEGGVRCLRAGELSLTKAVTR</sequence>
<comment type="subcellular location">
    <subcellularLocation>
        <location evidence="1">Cell membrane</location>
        <topology evidence="1">Peripheral membrane protein</topology>
    </subcellularLocation>
</comment>
<keyword evidence="6 9" id="KW-0067">ATP-binding</keyword>
<comment type="similarity">
    <text evidence="2">Belongs to the ABC transporter superfamily.</text>
</comment>
<dbReference type="Gene3D" id="3.40.50.300">
    <property type="entry name" value="P-loop containing nucleotide triphosphate hydrolases"/>
    <property type="match status" value="1"/>
</dbReference>
<protein>
    <submittedName>
        <fullName evidence="9">Oligopeptide/dipeptide ABC transporter, ATP-binding protein, C-terminal domain-containing protein</fullName>
    </submittedName>
</protein>
<accession>A0A1H3CUY8</accession>
<keyword evidence="5" id="KW-0547">Nucleotide-binding</keyword>
<dbReference type="RefSeq" id="WP_091289272.1">
    <property type="nucleotide sequence ID" value="NZ_FNON01000003.1"/>
</dbReference>